<dbReference type="OrthoDB" id="8162346at2"/>
<evidence type="ECO:0000313" key="4">
    <source>
        <dbReference type="Proteomes" id="UP000094969"/>
    </source>
</evidence>
<accession>A0A1D7TVV5</accession>
<reference evidence="3 4" key="1">
    <citation type="journal article" date="2015" name="Antonie Van Leeuwenhoek">
        <title>Bosea vaviloviae sp. nov., a new species of slow-growing rhizobia isolated from nodules of the relict species Vavilovia formosa (Stev.) Fed.</title>
        <authorList>
            <person name="Safronova V.I."/>
            <person name="Kuznetsova I.G."/>
            <person name="Sazanova A.L."/>
            <person name="Kimeklis A.K."/>
            <person name="Belimov A.A."/>
            <person name="Andronov E.E."/>
            <person name="Pinaev A.G."/>
            <person name="Chizhevskaya E.P."/>
            <person name="Pukhaev A.R."/>
            <person name="Popov K.P."/>
            <person name="Willems A."/>
            <person name="Tikhonovich I.A."/>
        </authorList>
    </citation>
    <scope>NUCLEOTIDE SEQUENCE [LARGE SCALE GENOMIC DNA]</scope>
    <source>
        <strain evidence="3 4">Vaf18</strain>
    </source>
</reference>
<protein>
    <recommendedName>
        <fullName evidence="5">PepSY domain-containing protein</fullName>
    </recommendedName>
</protein>
<feature type="compositionally biased region" description="Basic and acidic residues" evidence="1">
    <location>
        <begin position="129"/>
        <end position="139"/>
    </location>
</feature>
<keyword evidence="2" id="KW-0732">Signal</keyword>
<organism evidence="3 4">
    <name type="scientific">Bosea vaviloviae</name>
    <dbReference type="NCBI Taxonomy" id="1526658"/>
    <lineage>
        <taxon>Bacteria</taxon>
        <taxon>Pseudomonadati</taxon>
        <taxon>Pseudomonadota</taxon>
        <taxon>Alphaproteobacteria</taxon>
        <taxon>Hyphomicrobiales</taxon>
        <taxon>Boseaceae</taxon>
        <taxon>Bosea</taxon>
    </lineage>
</organism>
<dbReference type="KEGG" id="bvv:BHK69_00955"/>
<feature type="compositionally biased region" description="Pro residues" evidence="1">
    <location>
        <begin position="141"/>
        <end position="154"/>
    </location>
</feature>
<proteinExistence type="predicted"/>
<feature type="compositionally biased region" description="Low complexity" evidence="1">
    <location>
        <begin position="181"/>
        <end position="203"/>
    </location>
</feature>
<feature type="chain" id="PRO_5009099672" description="PepSY domain-containing protein" evidence="2">
    <location>
        <begin position="24"/>
        <end position="292"/>
    </location>
</feature>
<dbReference type="STRING" id="1526658.BHK69_00955"/>
<feature type="region of interest" description="Disordered" evidence="1">
    <location>
        <begin position="113"/>
        <end position="292"/>
    </location>
</feature>
<evidence type="ECO:0000256" key="1">
    <source>
        <dbReference type="SAM" id="MobiDB-lite"/>
    </source>
</evidence>
<dbReference type="EMBL" id="CP017147">
    <property type="protein sequence ID" value="AOO79252.1"/>
    <property type="molecule type" value="Genomic_DNA"/>
</dbReference>
<sequence length="292" mass="30355">MVFRSTAPSRLVLTSLAVAGALAGSVGGAAAQYYLYEEEEAYPRGYYERYAPLPPAPVPPRAIGRIAARDFGLARVDRMVRTGSSYVLDGQTANGGRARLIFDAHSGDLIDRIPLPDARPRPAPAPHIARVDPRDDRPAPRLVPRPPERPPALKPPGQASAPATILPPSPAAPPRATEPLTPAEKPAATASAPATTAPSSPAAPALPTPGPVNPATGADKPALVNPQLVNPQFVNPNDVRGTDEAERKPPLARADPSGITIAPVELPPVQLPDATPSTPKPETPAVPVTPLD</sequence>
<dbReference type="AlphaFoldDB" id="A0A1D7TVV5"/>
<dbReference type="RefSeq" id="WP_069688477.1">
    <property type="nucleotide sequence ID" value="NZ_CP017147.1"/>
</dbReference>
<gene>
    <name evidence="3" type="ORF">BHK69_00955</name>
</gene>
<evidence type="ECO:0000313" key="3">
    <source>
        <dbReference type="EMBL" id="AOO79252.1"/>
    </source>
</evidence>
<dbReference type="Proteomes" id="UP000094969">
    <property type="component" value="Chromosome"/>
</dbReference>
<evidence type="ECO:0008006" key="5">
    <source>
        <dbReference type="Google" id="ProtNLM"/>
    </source>
</evidence>
<dbReference type="PRINTS" id="PR01217">
    <property type="entry name" value="PRICHEXTENSN"/>
</dbReference>
<evidence type="ECO:0000256" key="2">
    <source>
        <dbReference type="SAM" id="SignalP"/>
    </source>
</evidence>
<feature type="compositionally biased region" description="Basic and acidic residues" evidence="1">
    <location>
        <begin position="240"/>
        <end position="249"/>
    </location>
</feature>
<keyword evidence="4" id="KW-1185">Reference proteome</keyword>
<name>A0A1D7TVV5_9HYPH</name>
<feature type="signal peptide" evidence="2">
    <location>
        <begin position="1"/>
        <end position="23"/>
    </location>
</feature>